<dbReference type="InterPro" id="IPR003675">
    <property type="entry name" value="Rce1/LyrA-like_dom"/>
</dbReference>
<name>A0ABX5SU71_9MICO</name>
<evidence type="ECO:0000313" key="4">
    <source>
        <dbReference type="Proteomes" id="UP000295748"/>
    </source>
</evidence>
<evidence type="ECO:0000313" key="3">
    <source>
        <dbReference type="EMBL" id="QBR88797.1"/>
    </source>
</evidence>
<feature type="transmembrane region" description="Helical" evidence="1">
    <location>
        <begin position="215"/>
        <end position="235"/>
    </location>
</feature>
<feature type="domain" description="CAAX prenyl protease 2/Lysostaphin resistance protein A-like" evidence="2">
    <location>
        <begin position="136"/>
        <end position="224"/>
    </location>
</feature>
<feature type="transmembrane region" description="Helical" evidence="1">
    <location>
        <begin position="126"/>
        <end position="147"/>
    </location>
</feature>
<keyword evidence="1" id="KW-1133">Transmembrane helix</keyword>
<feature type="transmembrane region" description="Helical" evidence="1">
    <location>
        <begin position="21"/>
        <end position="43"/>
    </location>
</feature>
<dbReference type="PANTHER" id="PTHR36435">
    <property type="entry name" value="SLR1288 PROTEIN"/>
    <property type="match status" value="1"/>
</dbReference>
<feature type="transmembrane region" description="Helical" evidence="1">
    <location>
        <begin position="92"/>
        <end position="114"/>
    </location>
</feature>
<reference evidence="3 4" key="1">
    <citation type="submission" date="2019-03" db="EMBL/GenBank/DDBJ databases">
        <authorList>
            <person name="Dong K."/>
        </authorList>
    </citation>
    <scope>NUCLEOTIDE SEQUENCE [LARGE SCALE GENOMIC DNA]</scope>
    <source>
        <strain evidence="4">dk512</strain>
    </source>
</reference>
<organism evidence="3 4">
    <name type="scientific">Microbacterium wangchenii</name>
    <dbReference type="NCBI Taxonomy" id="2541726"/>
    <lineage>
        <taxon>Bacteria</taxon>
        <taxon>Bacillati</taxon>
        <taxon>Actinomycetota</taxon>
        <taxon>Actinomycetes</taxon>
        <taxon>Micrococcales</taxon>
        <taxon>Microbacteriaceae</taxon>
        <taxon>Microbacterium</taxon>
    </lineage>
</organism>
<evidence type="ECO:0000259" key="2">
    <source>
        <dbReference type="Pfam" id="PF02517"/>
    </source>
</evidence>
<sequence>MVNASRNVTAPKRATPTAPGWPEMLAGGAAYGLMILLVVWLLPGVTDPAVAGVVGLLASGVMGLVALVVAVLIRIRGLAAFGFRRAEPRHLVIGAVLGVAAYVLGVLVAVIYTAVTADAENVQASYQAAASGGWLSLVLGLVAGAILTPVGEESFFRGVVANALLARYGAWVGIIGSAAVFAIAHGINPVLPVAFVVGVLTALLYRASGSIWPGVILHGTNNAIAFVLPVIVGLVTS</sequence>
<dbReference type="EMBL" id="CP038266">
    <property type="protein sequence ID" value="QBR88797.1"/>
    <property type="molecule type" value="Genomic_DNA"/>
</dbReference>
<feature type="transmembrane region" description="Helical" evidence="1">
    <location>
        <begin position="49"/>
        <end position="72"/>
    </location>
</feature>
<dbReference type="Proteomes" id="UP000295748">
    <property type="component" value="Chromosome"/>
</dbReference>
<accession>A0ABX5SU71</accession>
<gene>
    <name evidence="3" type="ORF">E4K62_08870</name>
</gene>
<feature type="transmembrane region" description="Helical" evidence="1">
    <location>
        <begin position="190"/>
        <end position="208"/>
    </location>
</feature>
<dbReference type="PANTHER" id="PTHR36435:SF1">
    <property type="entry name" value="CAAX AMINO TERMINAL PROTEASE FAMILY PROTEIN"/>
    <property type="match status" value="1"/>
</dbReference>
<dbReference type="RefSeq" id="WP_135066396.1">
    <property type="nucleotide sequence ID" value="NZ_CP038266.1"/>
</dbReference>
<keyword evidence="3" id="KW-0482">Metalloprotease</keyword>
<protein>
    <submittedName>
        <fullName evidence="3">CPBP family intramembrane metalloprotease</fullName>
    </submittedName>
</protein>
<dbReference type="Pfam" id="PF02517">
    <property type="entry name" value="Rce1-like"/>
    <property type="match status" value="1"/>
</dbReference>
<feature type="transmembrane region" description="Helical" evidence="1">
    <location>
        <begin position="159"/>
        <end position="184"/>
    </location>
</feature>
<dbReference type="GO" id="GO:0008237">
    <property type="term" value="F:metallopeptidase activity"/>
    <property type="evidence" value="ECO:0007669"/>
    <property type="project" value="UniProtKB-KW"/>
</dbReference>
<keyword evidence="4" id="KW-1185">Reference proteome</keyword>
<keyword evidence="1" id="KW-0812">Transmembrane</keyword>
<keyword evidence="3" id="KW-0378">Hydrolase</keyword>
<dbReference type="InterPro" id="IPR052710">
    <property type="entry name" value="CAAX_protease"/>
</dbReference>
<keyword evidence="1" id="KW-0472">Membrane</keyword>
<proteinExistence type="predicted"/>
<evidence type="ECO:0000256" key="1">
    <source>
        <dbReference type="SAM" id="Phobius"/>
    </source>
</evidence>
<keyword evidence="3" id="KW-0645">Protease</keyword>